<dbReference type="EMBL" id="NSDI01000014">
    <property type="protein sequence ID" value="RIY35305.1"/>
    <property type="molecule type" value="Genomic_DNA"/>
</dbReference>
<gene>
    <name evidence="1" type="ORF">CKY20_10940</name>
</gene>
<proteinExistence type="predicted"/>
<accession>A0A3A1YC99</accession>
<organism evidence="1 2">
    <name type="scientific">Capnocytophaga canis</name>
    <dbReference type="NCBI Taxonomy" id="1848903"/>
    <lineage>
        <taxon>Bacteria</taxon>
        <taxon>Pseudomonadati</taxon>
        <taxon>Bacteroidota</taxon>
        <taxon>Flavobacteriia</taxon>
        <taxon>Flavobacteriales</taxon>
        <taxon>Flavobacteriaceae</taxon>
        <taxon>Capnocytophaga</taxon>
    </lineage>
</organism>
<name>A0A3A1YC99_9FLAO</name>
<comment type="caution">
    <text evidence="1">The sequence shown here is derived from an EMBL/GenBank/DDBJ whole genome shotgun (WGS) entry which is preliminary data.</text>
</comment>
<evidence type="ECO:0000313" key="1">
    <source>
        <dbReference type="EMBL" id="RIY35305.1"/>
    </source>
</evidence>
<reference evidence="1 2" key="1">
    <citation type="submission" date="2017-08" db="EMBL/GenBank/DDBJ databases">
        <title>Capnocytophaga canis 17-158 assembly.</title>
        <authorList>
            <person name="Gulvik C.A."/>
        </authorList>
    </citation>
    <scope>NUCLEOTIDE SEQUENCE [LARGE SCALE GENOMIC DNA]</scope>
    <source>
        <strain evidence="1 2">17-158</strain>
    </source>
</reference>
<protein>
    <submittedName>
        <fullName evidence="1">Uncharacterized protein</fullName>
    </submittedName>
</protein>
<dbReference type="Proteomes" id="UP000265497">
    <property type="component" value="Unassembled WGS sequence"/>
</dbReference>
<evidence type="ECO:0000313" key="2">
    <source>
        <dbReference type="Proteomes" id="UP000265497"/>
    </source>
</evidence>
<dbReference type="AlphaFoldDB" id="A0A3A1YC99"/>
<sequence>MEMYDTESKETNYLTKLMVIEVNHLVDFAGNYVGHFEAIASDTGFLPRPVFHNPALLNYYI</sequence>